<dbReference type="AlphaFoldDB" id="A0A9C9EN54"/>
<protein>
    <submittedName>
        <fullName evidence="2">T9SS type A sorting domain-containing protein</fullName>
    </submittedName>
</protein>
<accession>A0A9C9EN54</accession>
<evidence type="ECO:0000313" key="2">
    <source>
        <dbReference type="EMBL" id="HEC79040.1"/>
    </source>
</evidence>
<evidence type="ECO:0000313" key="3">
    <source>
        <dbReference type="Proteomes" id="UP000885826"/>
    </source>
</evidence>
<reference evidence="2" key="1">
    <citation type="journal article" date="2020" name="mSystems">
        <title>Genome- and Community-Level Interaction Insights into Carbon Utilization and Element Cycling Functions of Hydrothermarchaeota in Hydrothermal Sediment.</title>
        <authorList>
            <person name="Zhou Z."/>
            <person name="Liu Y."/>
            <person name="Xu W."/>
            <person name="Pan J."/>
            <person name="Luo Z.H."/>
            <person name="Li M."/>
        </authorList>
    </citation>
    <scope>NUCLEOTIDE SEQUENCE</scope>
    <source>
        <strain evidence="2">HyVt-388</strain>
    </source>
</reference>
<dbReference type="EMBL" id="DRIG01000085">
    <property type="protein sequence ID" value="HEC79040.1"/>
    <property type="molecule type" value="Genomic_DNA"/>
</dbReference>
<dbReference type="InterPro" id="IPR025965">
    <property type="entry name" value="FlgD/Vpr_Ig-like"/>
</dbReference>
<dbReference type="Proteomes" id="UP000885826">
    <property type="component" value="Unassembled WGS sequence"/>
</dbReference>
<organism evidence="2 3">
    <name type="scientific">candidate division WOR-3 bacterium</name>
    <dbReference type="NCBI Taxonomy" id="2052148"/>
    <lineage>
        <taxon>Bacteria</taxon>
        <taxon>Bacteria division WOR-3</taxon>
    </lineage>
</organism>
<dbReference type="InterPro" id="IPR026444">
    <property type="entry name" value="Secre_tail"/>
</dbReference>
<comment type="caution">
    <text evidence="2">The sequence shown here is derived from an EMBL/GenBank/DDBJ whole genome shotgun (WGS) entry which is preliminary data.</text>
</comment>
<gene>
    <name evidence="2" type="ORF">ENI34_07875</name>
</gene>
<dbReference type="NCBIfam" id="TIGR04183">
    <property type="entry name" value="Por_Secre_tail"/>
    <property type="match status" value="1"/>
</dbReference>
<dbReference type="Pfam" id="PF13860">
    <property type="entry name" value="FlgD_ig"/>
    <property type="match status" value="1"/>
</dbReference>
<proteinExistence type="predicted"/>
<dbReference type="Gene3D" id="2.60.40.4070">
    <property type="match status" value="1"/>
</dbReference>
<feature type="domain" description="FlgD/Vpr Ig-like" evidence="1">
    <location>
        <begin position="771"/>
        <end position="825"/>
    </location>
</feature>
<sequence>MKVFSVIIIMSTACGFLLFTQDNEFLLDTTLTYISAFSGQSYPAVAFDGTNYFVVWFDWRNGIPYHYEDSGYLNVYGCRVTPEGVLLDSAGIFVSYYVLIAGYLPCTPGIAYGDGVFLITWSDFRQGLGGDIYGARTDTNGTVLDPDGFEISAIPATLQATPAVAFDGTNFFVVWYDQRVPAGIYGCRVSPDGTILDPDGILISATGECLSVSVSFDNNNYLVVWGTWDDIYGARVDTAGVLLDTNAIAICTAPGDQSYCSVTFGDPYYFVVWQDGSGSGAHIYGARVDTAGVLLDTNSIMISSDRGYNPSTTCDGTNYLVVWSDYTTVYCARVDTAGVVLDPSGMVVSPDTAGSPAAAFDGENYFITWHTGQFSDDEIYGARVDTSGVVIDTVSILLSMSAYPGRFSSASFDGTNYFAVWEDYRDSSSSCIYGTRIDTLGTVLEPYGIPLIEGANPVIAFDGTNYLVVCSGVKAVRVDTAGTVIDTIDVFTNGGDNPSIIFDGTRYFVAWEYNNDICAVRIDTTGSVLDTTVILISNGVYYDRHPSIAFDGTNYFVVWHYGTHESTFNIYGVRIDTTGVLLDTISIPIATGSYKQWYPSIAFDGVNYLVIWEDQRNGYAYVDIYGARVDTAGVVLDTNAIAICTAPSCQYAPQIKFDGQNYCVIWEDWRNGDYTDIYGCYVNPSGFVIDTFIVSDQANLQIEPALTKGFNKFLITYTGFTDSLGARPANTMRIWGMFQDFTGIAENASQVKGLNCVLFQNSPNPFTWTTKIKYQLTGNSRVNLEIYDVCGRLVRRFDYSYIKQFNQVTWDGKDNAGNNVGAGVYFYRFNTGNLSEIRKMVLLK</sequence>
<evidence type="ECO:0000259" key="1">
    <source>
        <dbReference type="Pfam" id="PF13860"/>
    </source>
</evidence>
<name>A0A9C9EN54_UNCW3</name>